<comment type="similarity">
    <text evidence="2">Belongs to the amino acid/polyamine transporter 2 family.</text>
</comment>
<organism evidence="11 12">
    <name type="scientific">Neocallimastix californiae</name>
    <dbReference type="NCBI Taxonomy" id="1754190"/>
    <lineage>
        <taxon>Eukaryota</taxon>
        <taxon>Fungi</taxon>
        <taxon>Fungi incertae sedis</taxon>
        <taxon>Chytridiomycota</taxon>
        <taxon>Chytridiomycota incertae sedis</taxon>
        <taxon>Neocallimastigomycetes</taxon>
        <taxon>Neocallimastigales</taxon>
        <taxon>Neocallimastigaceae</taxon>
        <taxon>Neocallimastix</taxon>
    </lineage>
</organism>
<keyword evidence="6" id="KW-0029">Amino-acid transport</keyword>
<dbReference type="GO" id="GO:0005290">
    <property type="term" value="F:L-histidine transmembrane transporter activity"/>
    <property type="evidence" value="ECO:0007669"/>
    <property type="project" value="TreeGrafter"/>
</dbReference>
<gene>
    <name evidence="11" type="ORF">LY90DRAFT_676578</name>
</gene>
<keyword evidence="5 9" id="KW-0812">Transmembrane</keyword>
<proteinExistence type="inferred from homology"/>
<feature type="transmembrane region" description="Helical" evidence="9">
    <location>
        <begin position="175"/>
        <end position="195"/>
    </location>
</feature>
<evidence type="ECO:0000256" key="9">
    <source>
        <dbReference type="SAM" id="Phobius"/>
    </source>
</evidence>
<dbReference type="GO" id="GO:0005313">
    <property type="term" value="F:L-glutamate transmembrane transporter activity"/>
    <property type="evidence" value="ECO:0007669"/>
    <property type="project" value="TreeGrafter"/>
</dbReference>
<keyword evidence="12" id="KW-1185">Reference proteome</keyword>
<dbReference type="OrthoDB" id="28208at2759"/>
<dbReference type="PANTHER" id="PTHR22950:SF678">
    <property type="entry name" value="VACUOLAR AMINO ACID TRANSPORTER 5-RELATED"/>
    <property type="match status" value="1"/>
</dbReference>
<feature type="domain" description="Amino acid transporter transmembrane" evidence="10">
    <location>
        <begin position="21"/>
        <end position="548"/>
    </location>
</feature>
<dbReference type="Proteomes" id="UP000193920">
    <property type="component" value="Unassembled WGS sequence"/>
</dbReference>
<evidence type="ECO:0000313" key="11">
    <source>
        <dbReference type="EMBL" id="ORY20818.1"/>
    </source>
</evidence>
<evidence type="ECO:0000256" key="7">
    <source>
        <dbReference type="ARBA" id="ARBA00022989"/>
    </source>
</evidence>
<feature type="transmembrane region" description="Helical" evidence="9">
    <location>
        <begin position="255"/>
        <end position="279"/>
    </location>
</feature>
<evidence type="ECO:0000256" key="2">
    <source>
        <dbReference type="ARBA" id="ARBA00008066"/>
    </source>
</evidence>
<dbReference type="Pfam" id="PF01490">
    <property type="entry name" value="Aa_trans"/>
    <property type="match status" value="1"/>
</dbReference>
<feature type="transmembrane region" description="Helical" evidence="9">
    <location>
        <begin position="53"/>
        <end position="80"/>
    </location>
</feature>
<dbReference type="GO" id="GO:0005302">
    <property type="term" value="F:L-tyrosine transmembrane transporter activity"/>
    <property type="evidence" value="ECO:0007669"/>
    <property type="project" value="TreeGrafter"/>
</dbReference>
<reference evidence="11 12" key="1">
    <citation type="submission" date="2016-08" db="EMBL/GenBank/DDBJ databases">
        <title>A Parts List for Fungal Cellulosomes Revealed by Comparative Genomics.</title>
        <authorList>
            <consortium name="DOE Joint Genome Institute"/>
            <person name="Haitjema C.H."/>
            <person name="Gilmore S.P."/>
            <person name="Henske J.K."/>
            <person name="Solomon K.V."/>
            <person name="De Groot R."/>
            <person name="Kuo A."/>
            <person name="Mondo S.J."/>
            <person name="Salamov A.A."/>
            <person name="Labutti K."/>
            <person name="Zhao Z."/>
            <person name="Chiniquy J."/>
            <person name="Barry K."/>
            <person name="Brewer H.M."/>
            <person name="Purvine S.O."/>
            <person name="Wright A.T."/>
            <person name="Boxma B."/>
            <person name="Van Alen T."/>
            <person name="Hackstein J.H."/>
            <person name="Baker S.E."/>
            <person name="Grigoriev I.V."/>
            <person name="O'Malley M.A."/>
        </authorList>
    </citation>
    <scope>NUCLEOTIDE SEQUENCE [LARGE SCALE GENOMIC DNA]</scope>
    <source>
        <strain evidence="11 12">G1</strain>
    </source>
</reference>
<dbReference type="EMBL" id="MCOG01000279">
    <property type="protein sequence ID" value="ORY20818.1"/>
    <property type="molecule type" value="Genomic_DNA"/>
</dbReference>
<dbReference type="InterPro" id="IPR013057">
    <property type="entry name" value="AA_transpt_TM"/>
</dbReference>
<feature type="transmembrane region" description="Helical" evidence="9">
    <location>
        <begin position="144"/>
        <end position="163"/>
    </location>
</feature>
<feature type="transmembrane region" description="Helical" evidence="9">
    <location>
        <begin position="495"/>
        <end position="516"/>
    </location>
</feature>
<dbReference type="GO" id="GO:0015189">
    <property type="term" value="F:L-lysine transmembrane transporter activity"/>
    <property type="evidence" value="ECO:0007669"/>
    <property type="project" value="TreeGrafter"/>
</dbReference>
<dbReference type="STRING" id="1754190.A0A1Y2AE17"/>
<evidence type="ECO:0000256" key="5">
    <source>
        <dbReference type="ARBA" id="ARBA00022692"/>
    </source>
</evidence>
<keyword evidence="4" id="KW-0926">Vacuole</keyword>
<name>A0A1Y2AE17_9FUNG</name>
<evidence type="ECO:0000259" key="10">
    <source>
        <dbReference type="Pfam" id="PF01490"/>
    </source>
</evidence>
<dbReference type="GO" id="GO:0005774">
    <property type="term" value="C:vacuolar membrane"/>
    <property type="evidence" value="ECO:0007669"/>
    <property type="project" value="UniProtKB-SubCell"/>
</dbReference>
<feature type="transmembrane region" description="Helical" evidence="9">
    <location>
        <begin position="101"/>
        <end position="124"/>
    </location>
</feature>
<dbReference type="GO" id="GO:0061459">
    <property type="term" value="F:L-arginine transmembrane transporter activity"/>
    <property type="evidence" value="ECO:0007669"/>
    <property type="project" value="TreeGrafter"/>
</dbReference>
<comment type="caution">
    <text evidence="11">The sequence shown here is derived from an EMBL/GenBank/DDBJ whole genome shotgun (WGS) entry which is preliminary data.</text>
</comment>
<accession>A0A1Y2AE17</accession>
<protein>
    <recommendedName>
        <fullName evidence="10">Amino acid transporter transmembrane domain-containing protein</fullName>
    </recommendedName>
</protein>
<evidence type="ECO:0000256" key="1">
    <source>
        <dbReference type="ARBA" id="ARBA00004128"/>
    </source>
</evidence>
<evidence type="ECO:0000256" key="6">
    <source>
        <dbReference type="ARBA" id="ARBA00022970"/>
    </source>
</evidence>
<dbReference type="PANTHER" id="PTHR22950">
    <property type="entry name" value="AMINO ACID TRANSPORTER"/>
    <property type="match status" value="1"/>
</dbReference>
<sequence>MNTQIEPTISNNNHTNDNDNKGTVFSSILSLSNTIIGTGILSLPFTISNTGVTLGVIFFILSAYVTKLSLCLYIDIAKIIAPNKYDIKISALSEMLNMPKLGIFTNLIIILNCFGTATSLLIAASDFVLSLVKNGLSSDYTGVLLDKRFWITMEIFIVIPIIFRKSLVALKSFSLFSIFSISYLTFSIIFSYFIFGKEEPSVNPKSIEPVINPETSFVQNILKKFMAISIIIFAYSCQQNVFPIYSELKPSHRPYISYVIFYAIFFCTIVYLTIGFCGYATFGDSVQSNILNNYDDSNIIINIARLGMAIYSTFTYSVQMHPCRESIKKEIISYKIRRQRNYGNINENDNQDEKIKLLSNYPNNNNTINTINNYGTTSNFNNHFNDNSNNTNNKMNNKNSLLHNSCNSNIINIGEDDDEFESQMDANDADDERSGDSRQNKNININIFDNLSCPTNAHIDNMSSYDNETLFNSITLILLISSYMFAMICNDFGKILSIVGATCCTTLTFILPGYLYVKITKGITFKRVEAMILIVLGVIIGILGTIAAF</sequence>
<evidence type="ECO:0000256" key="8">
    <source>
        <dbReference type="ARBA" id="ARBA00023136"/>
    </source>
</evidence>
<dbReference type="AlphaFoldDB" id="A0A1Y2AE17"/>
<dbReference type="GO" id="GO:0015194">
    <property type="term" value="F:L-serine transmembrane transporter activity"/>
    <property type="evidence" value="ECO:0007669"/>
    <property type="project" value="TreeGrafter"/>
</dbReference>
<evidence type="ECO:0000256" key="3">
    <source>
        <dbReference type="ARBA" id="ARBA00022448"/>
    </source>
</evidence>
<comment type="subcellular location">
    <subcellularLocation>
        <location evidence="1">Vacuole membrane</location>
        <topology evidence="1">Multi-pass membrane protein</topology>
    </subcellularLocation>
</comment>
<feature type="transmembrane region" description="Helical" evidence="9">
    <location>
        <begin position="299"/>
        <end position="318"/>
    </location>
</feature>
<feature type="transmembrane region" description="Helical" evidence="9">
    <location>
        <begin position="470"/>
        <end position="489"/>
    </location>
</feature>
<feature type="transmembrane region" description="Helical" evidence="9">
    <location>
        <begin position="24"/>
        <end position="47"/>
    </location>
</feature>
<evidence type="ECO:0000256" key="4">
    <source>
        <dbReference type="ARBA" id="ARBA00022554"/>
    </source>
</evidence>
<feature type="transmembrane region" description="Helical" evidence="9">
    <location>
        <begin position="528"/>
        <end position="548"/>
    </location>
</feature>
<keyword evidence="3" id="KW-0813">Transport</keyword>
<keyword evidence="7 9" id="KW-1133">Transmembrane helix</keyword>
<keyword evidence="8 9" id="KW-0472">Membrane</keyword>
<evidence type="ECO:0000313" key="12">
    <source>
        <dbReference type="Proteomes" id="UP000193920"/>
    </source>
</evidence>